<evidence type="ECO:0000259" key="6">
    <source>
        <dbReference type="Pfam" id="PF25568"/>
    </source>
</evidence>
<evidence type="ECO:0000313" key="8">
    <source>
        <dbReference type="Proteomes" id="UP000826271"/>
    </source>
</evidence>
<dbReference type="PANTHER" id="PTHR23070">
    <property type="entry name" value="BCS1 AAA-TYPE ATPASE"/>
    <property type="match status" value="1"/>
</dbReference>
<dbReference type="Gene3D" id="6.10.280.40">
    <property type="match status" value="1"/>
</dbReference>
<dbReference type="AlphaFoldDB" id="A0AAV6WAY7"/>
<keyword evidence="8" id="KW-1185">Reference proteome</keyword>
<dbReference type="InterPro" id="IPR003959">
    <property type="entry name" value="ATPase_AAA_core"/>
</dbReference>
<dbReference type="InterPro" id="IPR050747">
    <property type="entry name" value="Mitochondrial_chaperone_BCS1"/>
</dbReference>
<evidence type="ECO:0000313" key="7">
    <source>
        <dbReference type="EMBL" id="KAG8367858.1"/>
    </source>
</evidence>
<protein>
    <recommendedName>
        <fullName evidence="9">AAA+ ATPase domain-containing protein</fullName>
    </recommendedName>
</protein>
<dbReference type="Pfam" id="PF00004">
    <property type="entry name" value="AAA"/>
    <property type="match status" value="1"/>
</dbReference>
<dbReference type="EMBL" id="WHWC01000016">
    <property type="protein sequence ID" value="KAG8367858.1"/>
    <property type="molecule type" value="Genomic_DNA"/>
</dbReference>
<dbReference type="InterPro" id="IPR025753">
    <property type="entry name" value="AAA_N_dom"/>
</dbReference>
<reference evidence="7" key="1">
    <citation type="submission" date="2019-10" db="EMBL/GenBank/DDBJ databases">
        <authorList>
            <person name="Zhang R."/>
            <person name="Pan Y."/>
            <person name="Wang J."/>
            <person name="Ma R."/>
            <person name="Yu S."/>
        </authorList>
    </citation>
    <scope>NUCLEOTIDE SEQUENCE</scope>
    <source>
        <strain evidence="7">LA-IB0</strain>
        <tissue evidence="7">Leaf</tissue>
    </source>
</reference>
<dbReference type="Pfam" id="PF25568">
    <property type="entry name" value="AAA_lid_At3g28540"/>
    <property type="match status" value="1"/>
</dbReference>
<organism evidence="7 8">
    <name type="scientific">Buddleja alternifolia</name>
    <dbReference type="NCBI Taxonomy" id="168488"/>
    <lineage>
        <taxon>Eukaryota</taxon>
        <taxon>Viridiplantae</taxon>
        <taxon>Streptophyta</taxon>
        <taxon>Embryophyta</taxon>
        <taxon>Tracheophyta</taxon>
        <taxon>Spermatophyta</taxon>
        <taxon>Magnoliopsida</taxon>
        <taxon>eudicotyledons</taxon>
        <taxon>Gunneridae</taxon>
        <taxon>Pentapetalae</taxon>
        <taxon>asterids</taxon>
        <taxon>lamiids</taxon>
        <taxon>Lamiales</taxon>
        <taxon>Scrophulariaceae</taxon>
        <taxon>Buddlejeae</taxon>
        <taxon>Buddleja</taxon>
    </lineage>
</organism>
<evidence type="ECO:0000256" key="2">
    <source>
        <dbReference type="ARBA" id="ARBA00022801"/>
    </source>
</evidence>
<dbReference type="Gene3D" id="3.40.50.300">
    <property type="entry name" value="P-loop containing nucleotide triphosphate hydrolases"/>
    <property type="match status" value="1"/>
</dbReference>
<comment type="caution">
    <text evidence="7">The sequence shown here is derived from an EMBL/GenBank/DDBJ whole genome shotgun (WGS) entry which is preliminary data.</text>
</comment>
<gene>
    <name evidence="7" type="ORF">BUALT_Bualt16G0116300</name>
</gene>
<evidence type="ECO:0000259" key="4">
    <source>
        <dbReference type="Pfam" id="PF00004"/>
    </source>
</evidence>
<comment type="cofactor">
    <cofactor evidence="1">
        <name>Mg(2+)</name>
        <dbReference type="ChEBI" id="CHEBI:18420"/>
    </cofactor>
</comment>
<feature type="domain" description="AAA-type ATPase N-terminal" evidence="5">
    <location>
        <begin position="20"/>
        <end position="113"/>
    </location>
</feature>
<dbReference type="Proteomes" id="UP000826271">
    <property type="component" value="Unassembled WGS sequence"/>
</dbReference>
<dbReference type="GO" id="GO:0005524">
    <property type="term" value="F:ATP binding"/>
    <property type="evidence" value="ECO:0007669"/>
    <property type="project" value="InterPro"/>
</dbReference>
<keyword evidence="2" id="KW-0378">Hydrolase</keyword>
<dbReference type="GO" id="GO:0016887">
    <property type="term" value="F:ATP hydrolysis activity"/>
    <property type="evidence" value="ECO:0007669"/>
    <property type="project" value="InterPro"/>
</dbReference>
<dbReference type="SUPFAM" id="SSF52540">
    <property type="entry name" value="P-loop containing nucleoside triphosphate hydrolases"/>
    <property type="match status" value="1"/>
</dbReference>
<evidence type="ECO:0008006" key="9">
    <source>
        <dbReference type="Google" id="ProtNLM"/>
    </source>
</evidence>
<name>A0AAV6WAY7_9LAMI</name>
<dbReference type="Pfam" id="PF14363">
    <property type="entry name" value="AAA_assoc"/>
    <property type="match status" value="1"/>
</dbReference>
<evidence type="ECO:0000256" key="3">
    <source>
        <dbReference type="ARBA" id="ARBA00022842"/>
    </source>
</evidence>
<dbReference type="InterPro" id="IPR027417">
    <property type="entry name" value="P-loop_NTPase"/>
</dbReference>
<feature type="domain" description="AAA+ ATPase At3g28540-like C-terminal" evidence="6">
    <location>
        <begin position="309"/>
        <end position="376"/>
    </location>
</feature>
<dbReference type="InterPro" id="IPR058017">
    <property type="entry name" value="At3g28540-like_C"/>
</dbReference>
<evidence type="ECO:0000256" key="1">
    <source>
        <dbReference type="ARBA" id="ARBA00001946"/>
    </source>
</evidence>
<proteinExistence type="predicted"/>
<feature type="domain" description="ATPase AAA-type core" evidence="4">
    <location>
        <begin position="186"/>
        <end position="307"/>
    </location>
</feature>
<keyword evidence="3" id="KW-0460">Magnesium</keyword>
<sequence length="377" mass="42796">MKIVGFMLVRALLEQYFPHPHHLKNSVQEHSEKLFTFLSPRIQITFKEFTGDRLTRNEAYSAIETYLSSISSAQARRLKADIVKSSSPSLFLSMDDDQKVADEFEGVKVWWSSEGKAIETKTRKRRLFTNSGSSWSHAPFENPATFQTLAMEPENKREIVKDLLAFSESEDFHSKIGRVWRRVYSLDGPPGTGKSTMIAAMANLMGYDVYDLELTAVKDTTELKKLLMETSRKAIIVIRDLAGPQATKLGETKEQEQNDHFELLHFVDGIWSGFGGGRIIVFTTNNVEKLGSDWMGRCRMDKHIEMSYCGFEGFKVLAKSYLDLEWHHLFPRIESLLGEMKITPADVAEILMPKNVPGNAEICLKNLISTLEGAEEK</sequence>
<evidence type="ECO:0000259" key="5">
    <source>
        <dbReference type="Pfam" id="PF14363"/>
    </source>
</evidence>
<accession>A0AAV6WAY7</accession>